<keyword evidence="7" id="KW-0472">Membrane</keyword>
<dbReference type="InterPro" id="IPR017871">
    <property type="entry name" value="ABC_transporter-like_CS"/>
</dbReference>
<evidence type="ECO:0000256" key="6">
    <source>
        <dbReference type="ARBA" id="ARBA00022967"/>
    </source>
</evidence>
<dbReference type="RefSeq" id="WP_239675853.1">
    <property type="nucleotide sequence ID" value="NZ_CP070499.1"/>
</dbReference>
<dbReference type="GO" id="GO:1900753">
    <property type="term" value="P:doxorubicin transport"/>
    <property type="evidence" value="ECO:0007669"/>
    <property type="project" value="InterPro"/>
</dbReference>
<dbReference type="PANTHER" id="PTHR42711:SF19">
    <property type="entry name" value="DOXORUBICIN RESISTANCE ATP-BINDING PROTEIN DRRA"/>
    <property type="match status" value="1"/>
</dbReference>
<comment type="subcellular location">
    <subcellularLocation>
        <location evidence="1">Cell membrane</location>
        <topology evidence="1">Peripheral membrane protein</topology>
        <orientation evidence="1">Cytoplasmic side</orientation>
    </subcellularLocation>
</comment>
<evidence type="ECO:0000256" key="3">
    <source>
        <dbReference type="ARBA" id="ARBA00022475"/>
    </source>
</evidence>
<keyword evidence="8" id="KW-0046">Antibiotic resistance</keyword>
<evidence type="ECO:0000256" key="2">
    <source>
        <dbReference type="ARBA" id="ARBA00022448"/>
    </source>
</evidence>
<keyword evidence="6" id="KW-1278">Translocase</keyword>
<dbReference type="InterPro" id="IPR027417">
    <property type="entry name" value="P-loop_NTPase"/>
</dbReference>
<evidence type="ECO:0000313" key="11">
    <source>
        <dbReference type="EMBL" id="QSB13747.1"/>
    </source>
</evidence>
<name>A0A895Y7Q7_9ACTN</name>
<comment type="similarity">
    <text evidence="9">Belongs to the ABC transporter superfamily. Drug exporter-1 (DrugE1) (TC 3.A.1.105) family.</text>
</comment>
<keyword evidence="12" id="KW-1185">Reference proteome</keyword>
<proteinExistence type="inferred from homology"/>
<evidence type="ECO:0000313" key="12">
    <source>
        <dbReference type="Proteomes" id="UP000662857"/>
    </source>
</evidence>
<dbReference type="InterPro" id="IPR003593">
    <property type="entry name" value="AAA+_ATPase"/>
</dbReference>
<dbReference type="NCBIfam" id="TIGR01188">
    <property type="entry name" value="drrA"/>
    <property type="match status" value="1"/>
</dbReference>
<evidence type="ECO:0000256" key="7">
    <source>
        <dbReference type="ARBA" id="ARBA00023136"/>
    </source>
</evidence>
<dbReference type="GO" id="GO:0043215">
    <property type="term" value="P:daunorubicin transport"/>
    <property type="evidence" value="ECO:0007669"/>
    <property type="project" value="InterPro"/>
</dbReference>
<keyword evidence="5 11" id="KW-0067">ATP-binding</keyword>
<evidence type="ECO:0000256" key="8">
    <source>
        <dbReference type="ARBA" id="ARBA00023251"/>
    </source>
</evidence>
<dbReference type="SMART" id="SM00382">
    <property type="entry name" value="AAA"/>
    <property type="match status" value="1"/>
</dbReference>
<dbReference type="GO" id="GO:0005886">
    <property type="term" value="C:plasma membrane"/>
    <property type="evidence" value="ECO:0007669"/>
    <property type="project" value="UniProtKB-SubCell"/>
</dbReference>
<evidence type="ECO:0000256" key="9">
    <source>
        <dbReference type="ARBA" id="ARBA00049985"/>
    </source>
</evidence>
<dbReference type="GO" id="GO:0046677">
    <property type="term" value="P:response to antibiotic"/>
    <property type="evidence" value="ECO:0007669"/>
    <property type="project" value="UniProtKB-KW"/>
</dbReference>
<evidence type="ECO:0000256" key="1">
    <source>
        <dbReference type="ARBA" id="ARBA00004413"/>
    </source>
</evidence>
<dbReference type="GO" id="GO:0005524">
    <property type="term" value="F:ATP binding"/>
    <property type="evidence" value="ECO:0007669"/>
    <property type="project" value="UniProtKB-KW"/>
</dbReference>
<dbReference type="PROSITE" id="PS50893">
    <property type="entry name" value="ABC_TRANSPORTER_2"/>
    <property type="match status" value="1"/>
</dbReference>
<dbReference type="InterPro" id="IPR050763">
    <property type="entry name" value="ABC_transporter_ATP-binding"/>
</dbReference>
<dbReference type="Gene3D" id="3.40.50.300">
    <property type="entry name" value="P-loop containing nucleotide triphosphate hydrolases"/>
    <property type="match status" value="1"/>
</dbReference>
<dbReference type="GO" id="GO:0016887">
    <property type="term" value="F:ATP hydrolysis activity"/>
    <property type="evidence" value="ECO:0007669"/>
    <property type="project" value="InterPro"/>
</dbReference>
<reference evidence="11" key="1">
    <citation type="submission" date="2021-02" db="EMBL/GenBank/DDBJ databases">
        <title>Natrosporangium hydrolyticum gen. nov., sp. nov, a haloalkaliphilic actinobacterium from a soda solonchak soil.</title>
        <authorList>
            <person name="Sorokin D.Y."/>
            <person name="Khijniak T.V."/>
            <person name="Zakharycheva A.P."/>
            <person name="Boueva O.V."/>
            <person name="Ariskina E.V."/>
            <person name="Hahnke R.L."/>
            <person name="Bunk B."/>
            <person name="Sproer C."/>
            <person name="Schumann P."/>
            <person name="Evtushenko L.I."/>
            <person name="Kublanov I.V."/>
        </authorList>
    </citation>
    <scope>NUCLEOTIDE SEQUENCE</scope>
    <source>
        <strain evidence="11">DSM 106523</strain>
    </source>
</reference>
<dbReference type="KEGG" id="nhy:JQS43_19585"/>
<feature type="domain" description="ABC transporter" evidence="10">
    <location>
        <begin position="7"/>
        <end position="242"/>
    </location>
</feature>
<dbReference type="PROSITE" id="PS00211">
    <property type="entry name" value="ABC_TRANSPORTER_1"/>
    <property type="match status" value="1"/>
</dbReference>
<gene>
    <name evidence="11" type="ORF">JQS43_19585</name>
</gene>
<sequence length="319" mass="34238">MTAENIVEVSGLRRVFTTKRSEVVAVDRLDLAVAPGEIFGFLGPNGAGKTTTLLILTTLLRPTTGTVKVAGIDVAAQPDRARRAIGVALQDAGLDPAATALELLTFQARLQGISGRAAKQRATELLEIVGLADAAQQRTRALSGGMRRRLDLASALVHRPTLLFLDEPTTGLDPASRRQVWAEVRRLNTEEGMTVFLTTQYLEEADELAHRVAIIDKGRLVASGSPDRLKAEVGTDVIHLEVSPEHAEKACEAVRELSDTREPGTDATGVSLYVSDGPSRIAETLRLLDRSSIPIGAITVSRPSLDDAFLLATGHRMEN</sequence>
<protein>
    <submittedName>
        <fullName evidence="11">ATP-binding cassette domain-containing protein</fullName>
    </submittedName>
</protein>
<organism evidence="11 12">
    <name type="scientific">Natronosporangium hydrolyticum</name>
    <dbReference type="NCBI Taxonomy" id="2811111"/>
    <lineage>
        <taxon>Bacteria</taxon>
        <taxon>Bacillati</taxon>
        <taxon>Actinomycetota</taxon>
        <taxon>Actinomycetes</taxon>
        <taxon>Micromonosporales</taxon>
        <taxon>Micromonosporaceae</taxon>
        <taxon>Natronosporangium</taxon>
    </lineage>
</organism>
<dbReference type="Pfam" id="PF00005">
    <property type="entry name" value="ABC_tran"/>
    <property type="match status" value="1"/>
</dbReference>
<accession>A0A895Y7Q7</accession>
<dbReference type="InterPro" id="IPR003439">
    <property type="entry name" value="ABC_transporter-like_ATP-bd"/>
</dbReference>
<dbReference type="EMBL" id="CP070499">
    <property type="protein sequence ID" value="QSB13747.1"/>
    <property type="molecule type" value="Genomic_DNA"/>
</dbReference>
<dbReference type="InterPro" id="IPR005894">
    <property type="entry name" value="DrrA"/>
</dbReference>
<dbReference type="SUPFAM" id="SSF52540">
    <property type="entry name" value="P-loop containing nucleoside triphosphate hydrolases"/>
    <property type="match status" value="1"/>
</dbReference>
<dbReference type="AlphaFoldDB" id="A0A895Y7Q7"/>
<evidence type="ECO:0000259" key="10">
    <source>
        <dbReference type="PROSITE" id="PS50893"/>
    </source>
</evidence>
<dbReference type="FunFam" id="3.40.50.300:FF:000589">
    <property type="entry name" value="ABC transporter, ATP-binding subunit"/>
    <property type="match status" value="1"/>
</dbReference>
<dbReference type="Proteomes" id="UP000662857">
    <property type="component" value="Chromosome"/>
</dbReference>
<keyword evidence="4" id="KW-0547">Nucleotide-binding</keyword>
<evidence type="ECO:0000256" key="4">
    <source>
        <dbReference type="ARBA" id="ARBA00022741"/>
    </source>
</evidence>
<keyword evidence="2" id="KW-0813">Transport</keyword>
<dbReference type="PANTHER" id="PTHR42711">
    <property type="entry name" value="ABC TRANSPORTER ATP-BINDING PROTEIN"/>
    <property type="match status" value="1"/>
</dbReference>
<keyword evidence="3" id="KW-1003">Cell membrane</keyword>
<evidence type="ECO:0000256" key="5">
    <source>
        <dbReference type="ARBA" id="ARBA00022840"/>
    </source>
</evidence>